<gene>
    <name evidence="2" type="ORF">ABT317_08580</name>
</gene>
<proteinExistence type="predicted"/>
<dbReference type="CDD" id="cd00761">
    <property type="entry name" value="Glyco_tranf_GTA_type"/>
    <property type="match status" value="1"/>
</dbReference>
<name>A0ABV1VYQ9_9ACTN</name>
<dbReference type="EMBL" id="JBEPCU010000090">
    <property type="protein sequence ID" value="MER6977076.1"/>
    <property type="molecule type" value="Genomic_DNA"/>
</dbReference>
<dbReference type="InterPro" id="IPR001173">
    <property type="entry name" value="Glyco_trans_2-like"/>
</dbReference>
<evidence type="ECO:0000313" key="3">
    <source>
        <dbReference type="Proteomes" id="UP001458415"/>
    </source>
</evidence>
<comment type="caution">
    <text evidence="2">The sequence shown here is derived from an EMBL/GenBank/DDBJ whole genome shotgun (WGS) entry which is preliminary data.</text>
</comment>
<keyword evidence="2" id="KW-0808">Transferase</keyword>
<dbReference type="Proteomes" id="UP001458415">
    <property type="component" value="Unassembled WGS sequence"/>
</dbReference>
<dbReference type="Gene3D" id="3.90.550.10">
    <property type="entry name" value="Spore Coat Polysaccharide Biosynthesis Protein SpsA, Chain A"/>
    <property type="match status" value="1"/>
</dbReference>
<protein>
    <submittedName>
        <fullName evidence="2">Glycosyltransferase family A protein</fullName>
        <ecNumber evidence="2">2.4.-.-</ecNumber>
    </submittedName>
</protein>
<reference evidence="2 3" key="1">
    <citation type="submission" date="2024-06" db="EMBL/GenBank/DDBJ databases">
        <title>The Natural Products Discovery Center: Release of the First 8490 Sequenced Strains for Exploring Actinobacteria Biosynthetic Diversity.</title>
        <authorList>
            <person name="Kalkreuter E."/>
            <person name="Kautsar S.A."/>
            <person name="Yang D."/>
            <person name="Bader C.D."/>
            <person name="Teijaro C.N."/>
            <person name="Fluegel L."/>
            <person name="Davis C.M."/>
            <person name="Simpson J.R."/>
            <person name="Lauterbach L."/>
            <person name="Steele A.D."/>
            <person name="Gui C."/>
            <person name="Meng S."/>
            <person name="Li G."/>
            <person name="Viehrig K."/>
            <person name="Ye F."/>
            <person name="Su P."/>
            <person name="Kiefer A.F."/>
            <person name="Nichols A."/>
            <person name="Cepeda A.J."/>
            <person name="Yan W."/>
            <person name="Fan B."/>
            <person name="Jiang Y."/>
            <person name="Adhikari A."/>
            <person name="Zheng C.-J."/>
            <person name="Schuster L."/>
            <person name="Cowan T.M."/>
            <person name="Smanski M.J."/>
            <person name="Chevrette M.G."/>
            <person name="De Carvalho L.P.S."/>
            <person name="Shen B."/>
        </authorList>
    </citation>
    <scope>NUCLEOTIDE SEQUENCE [LARGE SCALE GENOMIC DNA]</scope>
    <source>
        <strain evidence="2 3">NPDC000634</strain>
    </source>
</reference>
<dbReference type="InterPro" id="IPR029044">
    <property type="entry name" value="Nucleotide-diphossugar_trans"/>
</dbReference>
<dbReference type="RefSeq" id="WP_425276300.1">
    <property type="nucleotide sequence ID" value="NZ_MUBM01000168.1"/>
</dbReference>
<feature type="domain" description="Glycosyltransferase 2-like" evidence="1">
    <location>
        <begin position="9"/>
        <end position="126"/>
    </location>
</feature>
<dbReference type="PANTHER" id="PTHR22916:SF3">
    <property type="entry name" value="UDP-GLCNAC:BETAGAL BETA-1,3-N-ACETYLGLUCOSAMINYLTRANSFERASE-LIKE PROTEIN 1"/>
    <property type="match status" value="1"/>
</dbReference>
<dbReference type="PANTHER" id="PTHR22916">
    <property type="entry name" value="GLYCOSYLTRANSFERASE"/>
    <property type="match status" value="1"/>
</dbReference>
<dbReference type="EC" id="2.4.-.-" evidence="2"/>
<dbReference type="GO" id="GO:0016757">
    <property type="term" value="F:glycosyltransferase activity"/>
    <property type="evidence" value="ECO:0007669"/>
    <property type="project" value="UniProtKB-KW"/>
</dbReference>
<evidence type="ECO:0000313" key="2">
    <source>
        <dbReference type="EMBL" id="MER6977076.1"/>
    </source>
</evidence>
<organism evidence="2 3">
    <name type="scientific">Streptomyces carpinensis</name>
    <dbReference type="NCBI Taxonomy" id="66369"/>
    <lineage>
        <taxon>Bacteria</taxon>
        <taxon>Bacillati</taxon>
        <taxon>Actinomycetota</taxon>
        <taxon>Actinomycetes</taxon>
        <taxon>Kitasatosporales</taxon>
        <taxon>Streptomycetaceae</taxon>
        <taxon>Streptomyces</taxon>
    </lineage>
</organism>
<dbReference type="SUPFAM" id="SSF53448">
    <property type="entry name" value="Nucleotide-diphospho-sugar transferases"/>
    <property type="match status" value="1"/>
</dbReference>
<accession>A0ABV1VYQ9</accession>
<keyword evidence="2" id="KW-0328">Glycosyltransferase</keyword>
<keyword evidence="3" id="KW-1185">Reference proteome</keyword>
<sequence length="252" mass="27114">MGVVSRIVSVVKPVHEAALTFLPEAFASLRAQELPDGWEWEWLVQVDGGNAADVPAGVSEDSRVKVSDNRRGGPGVARTLAWDRSRGELVKVLDSDDILPAGALARDIAIMEAHPTVGWTVCRADDLMPDGSLQHNTLGDPEPGLLALGELYAYWATTHRPGVHPATLCIRESLLAEAGGWMALPASEDTALLLALDVMADGWFIGETGLHYRKHAAQTTAHPDHRAGDEWDALIGAIRKRVNALAVRHPPA</sequence>
<dbReference type="Pfam" id="PF00535">
    <property type="entry name" value="Glycos_transf_2"/>
    <property type="match status" value="1"/>
</dbReference>
<evidence type="ECO:0000259" key="1">
    <source>
        <dbReference type="Pfam" id="PF00535"/>
    </source>
</evidence>